<proteinExistence type="predicted"/>
<evidence type="ECO:0000313" key="2">
    <source>
        <dbReference type="EMBL" id="TPG62721.1"/>
    </source>
</evidence>
<name>A0A502GLL2_9GAMM</name>
<keyword evidence="1" id="KW-0812">Transmembrane</keyword>
<comment type="caution">
    <text evidence="2">The sequence shown here is derived from an EMBL/GenBank/DDBJ whole genome shotgun (WGS) entry which is preliminary data.</text>
</comment>
<dbReference type="EMBL" id="RCZD01000004">
    <property type="protein sequence ID" value="TPG62721.1"/>
    <property type="molecule type" value="Genomic_DNA"/>
</dbReference>
<dbReference type="AlphaFoldDB" id="A0A502GLL2"/>
<keyword evidence="1" id="KW-0472">Membrane</keyword>
<evidence type="ECO:0000313" key="3">
    <source>
        <dbReference type="Proteomes" id="UP000317663"/>
    </source>
</evidence>
<keyword evidence="3" id="KW-1185">Reference proteome</keyword>
<accession>A0A502GLL2</accession>
<evidence type="ECO:0000256" key="1">
    <source>
        <dbReference type="SAM" id="Phobius"/>
    </source>
</evidence>
<gene>
    <name evidence="2" type="ORF">EAH77_09590</name>
</gene>
<dbReference type="RefSeq" id="WP_140472027.1">
    <property type="nucleotide sequence ID" value="NZ_RCZD01000004.1"/>
</dbReference>
<dbReference type="Proteomes" id="UP000317663">
    <property type="component" value="Unassembled WGS sequence"/>
</dbReference>
<feature type="transmembrane region" description="Helical" evidence="1">
    <location>
        <begin position="44"/>
        <end position="77"/>
    </location>
</feature>
<dbReference type="OrthoDB" id="6505331at2"/>
<organism evidence="2 3">
    <name type="scientific">Ewingella americana</name>
    <dbReference type="NCBI Taxonomy" id="41202"/>
    <lineage>
        <taxon>Bacteria</taxon>
        <taxon>Pseudomonadati</taxon>
        <taxon>Pseudomonadota</taxon>
        <taxon>Gammaproteobacteria</taxon>
        <taxon>Enterobacterales</taxon>
        <taxon>Yersiniaceae</taxon>
        <taxon>Ewingella</taxon>
    </lineage>
</organism>
<protein>
    <submittedName>
        <fullName evidence="2">Uncharacterized protein</fullName>
    </submittedName>
</protein>
<keyword evidence="1" id="KW-1133">Transmembrane helix</keyword>
<sequence>MTQHNSSRSSLFIERVNNGFNTQRQYWALWFKSRLRRTRVPQVFMLMAGVLLSALMLSIVMATIVTFDIALLLVSVLKRPFHRKKTLRFTVFRANA</sequence>
<reference evidence="2 3" key="1">
    <citation type="journal article" date="2019" name="Environ. Microbiol.">
        <title>Species interactions and distinct microbial communities in high Arctic permafrost affected cryosols are associated with the CH4 and CO2 gas fluxes.</title>
        <authorList>
            <person name="Altshuler I."/>
            <person name="Hamel J."/>
            <person name="Turney S."/>
            <person name="Magnuson E."/>
            <person name="Levesque R."/>
            <person name="Greer C."/>
            <person name="Whyte L.G."/>
        </authorList>
    </citation>
    <scope>NUCLEOTIDE SEQUENCE [LARGE SCALE GENOMIC DNA]</scope>
    <source>
        <strain evidence="2 3">E4</strain>
    </source>
</reference>